<dbReference type="SUPFAM" id="SSF53649">
    <property type="entry name" value="Alkaline phosphatase-like"/>
    <property type="match status" value="1"/>
</dbReference>
<comment type="caution">
    <text evidence="8">The sequence shown here is derived from an EMBL/GenBank/DDBJ whole genome shotgun (WGS) entry which is preliminary data.</text>
</comment>
<organism evidence="8 9">
    <name type="scientific">Neptunitalea lumnitzerae</name>
    <dbReference type="NCBI Taxonomy" id="2965509"/>
    <lineage>
        <taxon>Bacteria</taxon>
        <taxon>Pseudomonadati</taxon>
        <taxon>Bacteroidota</taxon>
        <taxon>Flavobacteriia</taxon>
        <taxon>Flavobacteriales</taxon>
        <taxon>Flavobacteriaceae</taxon>
        <taxon>Neptunitalea</taxon>
    </lineage>
</organism>
<feature type="transmembrane region" description="Helical" evidence="6">
    <location>
        <begin position="138"/>
        <end position="158"/>
    </location>
</feature>
<evidence type="ECO:0000256" key="3">
    <source>
        <dbReference type="ARBA" id="ARBA00022692"/>
    </source>
</evidence>
<feature type="transmembrane region" description="Helical" evidence="6">
    <location>
        <begin position="178"/>
        <end position="196"/>
    </location>
</feature>
<feature type="domain" description="Sulfatase N-terminal" evidence="7">
    <location>
        <begin position="278"/>
        <end position="562"/>
    </location>
</feature>
<feature type="transmembrane region" description="Helical" evidence="6">
    <location>
        <begin position="52"/>
        <end position="73"/>
    </location>
</feature>
<evidence type="ECO:0000256" key="1">
    <source>
        <dbReference type="ARBA" id="ARBA00004651"/>
    </source>
</evidence>
<feature type="transmembrane region" description="Helical" evidence="6">
    <location>
        <begin position="14"/>
        <end position="32"/>
    </location>
</feature>
<reference evidence="8" key="1">
    <citation type="submission" date="2022-07" db="EMBL/GenBank/DDBJ databases">
        <title>Taxonomy of Novel Oxalotrophic and Methylotrophic Bacteria.</title>
        <authorList>
            <person name="Sahin N."/>
            <person name="Tani A."/>
        </authorList>
    </citation>
    <scope>NUCLEOTIDE SEQUENCE</scope>
    <source>
        <strain evidence="8">Y10</strain>
    </source>
</reference>
<evidence type="ECO:0000256" key="4">
    <source>
        <dbReference type="ARBA" id="ARBA00022989"/>
    </source>
</evidence>
<dbReference type="CDD" id="cd16015">
    <property type="entry name" value="LTA_synthase"/>
    <property type="match status" value="1"/>
</dbReference>
<evidence type="ECO:0000256" key="2">
    <source>
        <dbReference type="ARBA" id="ARBA00022475"/>
    </source>
</evidence>
<keyword evidence="4 6" id="KW-1133">Transmembrane helix</keyword>
<gene>
    <name evidence="8" type="ORF">Y10_18530</name>
</gene>
<comment type="subcellular location">
    <subcellularLocation>
        <location evidence="1">Cell membrane</location>
        <topology evidence="1">Multi-pass membrane protein</topology>
    </subcellularLocation>
</comment>
<dbReference type="PIRSF" id="PIRSF005091">
    <property type="entry name" value="Mmb_sulf_HI1246"/>
    <property type="match status" value="1"/>
</dbReference>
<dbReference type="InterPro" id="IPR050448">
    <property type="entry name" value="OpgB/LTA_synthase_biosynth"/>
</dbReference>
<dbReference type="PANTHER" id="PTHR47371:SF3">
    <property type="entry name" value="PHOSPHOGLYCEROL TRANSFERASE I"/>
    <property type="match status" value="1"/>
</dbReference>
<dbReference type="Proteomes" id="UP001143543">
    <property type="component" value="Unassembled WGS sequence"/>
</dbReference>
<name>A0ABQ5MJ94_9FLAO</name>
<protein>
    <submittedName>
        <fullName evidence="8">Sulfatase</fullName>
    </submittedName>
</protein>
<accession>A0ABQ5MJ94</accession>
<dbReference type="Pfam" id="PF00884">
    <property type="entry name" value="Sulfatase"/>
    <property type="match status" value="1"/>
</dbReference>
<keyword evidence="2" id="KW-1003">Cell membrane</keyword>
<evidence type="ECO:0000256" key="5">
    <source>
        <dbReference type="ARBA" id="ARBA00023136"/>
    </source>
</evidence>
<keyword evidence="3 6" id="KW-0812">Transmembrane</keyword>
<dbReference type="InterPro" id="IPR017850">
    <property type="entry name" value="Alkaline_phosphatase_core_sf"/>
</dbReference>
<evidence type="ECO:0000256" key="6">
    <source>
        <dbReference type="SAM" id="Phobius"/>
    </source>
</evidence>
<proteinExistence type="predicted"/>
<evidence type="ECO:0000313" key="9">
    <source>
        <dbReference type="Proteomes" id="UP001143543"/>
    </source>
</evidence>
<keyword evidence="5 6" id="KW-0472">Membrane</keyword>
<evidence type="ECO:0000259" key="7">
    <source>
        <dbReference type="Pfam" id="PF00884"/>
    </source>
</evidence>
<dbReference type="Gene3D" id="3.40.720.10">
    <property type="entry name" value="Alkaline Phosphatase, subunit A"/>
    <property type="match status" value="1"/>
</dbReference>
<dbReference type="InterPro" id="IPR000917">
    <property type="entry name" value="Sulfatase_N"/>
</dbReference>
<dbReference type="InterPro" id="IPR012160">
    <property type="entry name" value="LtaS-like"/>
</dbReference>
<dbReference type="EMBL" id="BRVO01000002">
    <property type="protein sequence ID" value="GLB49485.1"/>
    <property type="molecule type" value="Genomic_DNA"/>
</dbReference>
<feature type="transmembrane region" description="Helical" evidence="6">
    <location>
        <begin position="85"/>
        <end position="104"/>
    </location>
</feature>
<sequence length="653" mass="75766">MEPKFKRFELLKKYSILFLITSFCLRVIYFIWSFSEADLSIFSILRTLFTGAFFDIGVLSFLLLPITTYLLLFPKKYNGKIIDRIVIYGGFFVLTIILTFSFFAEITFWEEFKRRFNFIAVDYLIYTYEVIQNINESYPLPLLIAGVLVISLTVWFFFKKRNYFDTTFHGDTTFNNRIYVFLINAAFLIFFGLVVTNKAAEWSENRYNNEISKAGIYSFFSAFRNNELSFTEFYNTENNEKAFSRVRSELHTINTHYISSGDHIAREINEAVGAERKKNVILICVESLSADVIGAYGNRENLTPNIDSIIKKSTWFSNMYATGTRTVRGMEALTLSYPPTPGRSIVKRKHNENLYNIGTVFNDKGYRNTFFYGGDGYFDNMDYFFSHNGFNIVDKSRGFINLASFPTTREVITDAETSFENAWGVCDEDLFNKILTTTDLYTSENDKPFFHFVMTTSNHRPYTYPEGKIKIKSGTGRKGAVSYTDYAIGDFFRKAATKSWYANTVFIIVADHCASSAGKWELDIANYHIPAIIFDPEKANSIEVNTLCSQIDLVPTLFGLLNWKYESKFYGNDVINNPRTERAFVGNYRKLGYLTPTNLMVLRDQKSHQFYRWSKDENQLEPIADNKEVLSKTIAFYQTADYLFHHHNFELKE</sequence>
<dbReference type="Gene3D" id="3.30.1120.80">
    <property type="match status" value="1"/>
</dbReference>
<evidence type="ECO:0000313" key="8">
    <source>
        <dbReference type="EMBL" id="GLB49485.1"/>
    </source>
</evidence>
<dbReference type="PANTHER" id="PTHR47371">
    <property type="entry name" value="LIPOTEICHOIC ACID SYNTHASE"/>
    <property type="match status" value="1"/>
</dbReference>
<keyword evidence="9" id="KW-1185">Reference proteome</keyword>